<accession>A0A5P2X386</accession>
<evidence type="ECO:0000313" key="1">
    <source>
        <dbReference type="EMBL" id="MBB5108901.1"/>
    </source>
</evidence>
<evidence type="ECO:0000313" key="3">
    <source>
        <dbReference type="Proteomes" id="UP000326505"/>
    </source>
</evidence>
<dbReference type="OrthoDB" id="5175665at2"/>
<evidence type="ECO:0000313" key="2">
    <source>
        <dbReference type="EMBL" id="QEV57470.1"/>
    </source>
</evidence>
<dbReference type="EMBL" id="CP023690">
    <property type="protein sequence ID" value="QEV57470.1"/>
    <property type="molecule type" value="Genomic_DNA"/>
</dbReference>
<dbReference type="SUPFAM" id="SSF144020">
    <property type="entry name" value="FdhE-like"/>
    <property type="match status" value="1"/>
</dbReference>
<reference evidence="1 4" key="2">
    <citation type="submission" date="2020-08" db="EMBL/GenBank/DDBJ databases">
        <title>Genomic Encyclopedia of Type Strains, Phase III (KMG-III): the genomes of soil and plant-associated and newly described type strains.</title>
        <authorList>
            <person name="Whitman W."/>
        </authorList>
    </citation>
    <scope>NUCLEOTIDE SEQUENCE [LARGE SCALE GENOMIC DNA]</scope>
    <source>
        <strain evidence="1 4">CECT 3146</strain>
    </source>
</reference>
<keyword evidence="4" id="KW-1185">Reference proteome</keyword>
<protein>
    <submittedName>
        <fullName evidence="2">Uncharacterized protein</fullName>
    </submittedName>
</protein>
<name>A0A5P2X386_STRST</name>
<dbReference type="KEGG" id="sspb:CP982_00935"/>
<dbReference type="InterPro" id="IPR024064">
    <property type="entry name" value="FdhE-like_sf"/>
</dbReference>
<reference evidence="2 3" key="1">
    <citation type="submission" date="2017-09" db="EMBL/GenBank/DDBJ databases">
        <authorList>
            <person name="Lee N."/>
            <person name="Cho B.-K."/>
        </authorList>
    </citation>
    <scope>NUCLEOTIDE SEQUENCE [LARGE SCALE GENOMIC DNA]</scope>
    <source>
        <strain evidence="2 3">ATCC 27465</strain>
    </source>
</reference>
<evidence type="ECO:0000313" key="4">
    <source>
        <dbReference type="Proteomes" id="UP000549009"/>
    </source>
</evidence>
<organism evidence="2 3">
    <name type="scientific">Streptomyces spectabilis</name>
    <dbReference type="NCBI Taxonomy" id="68270"/>
    <lineage>
        <taxon>Bacteria</taxon>
        <taxon>Bacillati</taxon>
        <taxon>Actinomycetota</taxon>
        <taxon>Actinomycetes</taxon>
        <taxon>Kitasatosporales</taxon>
        <taxon>Streptomycetaceae</taxon>
        <taxon>Streptomyces</taxon>
    </lineage>
</organism>
<sequence>MQAQAQEAPRVAGRTLVPVDDLETYLRYAREAGRPGAALPVIAGHWERLRTTLATLPTVSEVSRKPWHGAVFVQDDASGAEDAAYAAVGELLAEVTGRPLLRGGFEAALAHSLREPATLVAGVAAVTPEQFASLPHDARLGLFVTRSAAAASALAVRTVLHGPAAAADWDDLSFDAVTVDAPTPRRLVGVAATPVTLREAIGPGVAMLAGRSHARDCVMHLNGGGICGRAEPDPQMPLPLSAADAFRGHPTSCQQGAGCWRADVEVEQHVRAAEVRAAFAVLDGCRLAVAGEGPVMADVSVPLSMLEGTAVAVATGTGIRKGAGHAGQLFQGLMRGGLPLGRALAEVNGVIEAEPDAMGRLVLFGDAGLAPVPDGTLATVACPPGPGGAYLAAGPAAVLVEGGPVLADDAAGPVTLARLDGVSSWALTGAAGRGAGRVLPVRADIDRRWARRVSPWLDRLRGLQDVGVQGDFTALDEVRRTAAQALHARATATRAAEALAALDAFDQAVRDLTAFQSRLVRAETDWIAGNFSSYVDGWRRPWLVRADDEPRDCPQCGSRTVTAHLVRPSAGAAGELLYLICARCGEVAAGSPETGVGIEVLLPSEVPRGTDFALGVALSAPADRPVTVAVGAAVSNEPLVHCRLHAHAEVELRAGERKVVEFTGRSDAVKTRPDQHPLKVVVAADGAVRCLTRGLWLRA</sequence>
<dbReference type="Proteomes" id="UP000326505">
    <property type="component" value="Chromosome"/>
</dbReference>
<dbReference type="EMBL" id="JACHJD010000021">
    <property type="protein sequence ID" value="MBB5108901.1"/>
    <property type="molecule type" value="Genomic_DNA"/>
</dbReference>
<dbReference type="AlphaFoldDB" id="A0A5P2X386"/>
<dbReference type="Proteomes" id="UP000549009">
    <property type="component" value="Unassembled WGS sequence"/>
</dbReference>
<proteinExistence type="predicted"/>
<dbReference type="RefSeq" id="WP_150508683.1">
    <property type="nucleotide sequence ID" value="NZ_BMSQ01000017.1"/>
</dbReference>
<dbReference type="Gene3D" id="3.90.1670.10">
    <property type="entry name" value="FdhE-like domain"/>
    <property type="match status" value="1"/>
</dbReference>
<gene>
    <name evidence="2" type="ORF">CP982_00935</name>
    <name evidence="1" type="ORF">FHS40_008027</name>
</gene>